<dbReference type="AlphaFoldDB" id="A0A7W9SQA8"/>
<evidence type="ECO:0000256" key="5">
    <source>
        <dbReference type="ARBA" id="ARBA00022448"/>
    </source>
</evidence>
<dbReference type="GO" id="GO:0009055">
    <property type="term" value="F:electron transfer activity"/>
    <property type="evidence" value="ECO:0007669"/>
    <property type="project" value="UniProtKB-UniRule"/>
</dbReference>
<evidence type="ECO:0000256" key="8">
    <source>
        <dbReference type="ARBA" id="ARBA00022982"/>
    </source>
</evidence>
<keyword evidence="5 9" id="KW-0813">Transport</keyword>
<dbReference type="PIRSF" id="PIRSF038996">
    <property type="entry name" value="FldA"/>
    <property type="match status" value="1"/>
</dbReference>
<dbReference type="Pfam" id="PF00258">
    <property type="entry name" value="Flavodoxin_1"/>
    <property type="match status" value="1"/>
</dbReference>
<evidence type="ECO:0000256" key="4">
    <source>
        <dbReference type="ARBA" id="ARBA00017869"/>
    </source>
</evidence>
<comment type="caution">
    <text evidence="11">The sequence shown here is derived from an EMBL/GenBank/DDBJ whole genome shotgun (WGS) entry which is preliminary data.</text>
</comment>
<dbReference type="PANTHER" id="PTHR42809:SF1">
    <property type="entry name" value="FLAVODOXIN 1"/>
    <property type="match status" value="1"/>
</dbReference>
<dbReference type="InterPro" id="IPR029039">
    <property type="entry name" value="Flavoprotein-like_sf"/>
</dbReference>
<evidence type="ECO:0000256" key="9">
    <source>
        <dbReference type="PIRNR" id="PIRNR038996"/>
    </source>
</evidence>
<evidence type="ECO:0000256" key="3">
    <source>
        <dbReference type="ARBA" id="ARBA00005267"/>
    </source>
</evidence>
<accession>A0A7W9SQA8</accession>
<evidence type="ECO:0000256" key="6">
    <source>
        <dbReference type="ARBA" id="ARBA00022630"/>
    </source>
</evidence>
<feature type="domain" description="Flavodoxin-like" evidence="10">
    <location>
        <begin position="6"/>
        <end position="169"/>
    </location>
</feature>
<keyword evidence="8 9" id="KW-0249">Electron transport</keyword>
<evidence type="ECO:0000259" key="10">
    <source>
        <dbReference type="PROSITE" id="PS50902"/>
    </source>
</evidence>
<dbReference type="Proteomes" id="UP000520814">
    <property type="component" value="Unassembled WGS sequence"/>
</dbReference>
<protein>
    <recommendedName>
        <fullName evidence="4 9">Flavodoxin</fullName>
    </recommendedName>
</protein>
<reference evidence="11 12" key="1">
    <citation type="submission" date="2020-08" db="EMBL/GenBank/DDBJ databases">
        <title>Genomic Encyclopedia of Type Strains, Phase IV (KMG-IV): sequencing the most valuable type-strain genomes for metagenomic binning, comparative biology and taxonomic classification.</title>
        <authorList>
            <person name="Goeker M."/>
        </authorList>
    </citation>
    <scope>NUCLEOTIDE SEQUENCE [LARGE SCALE GENOMIC DNA]</scope>
    <source>
        <strain evidence="11 12">DSM 23562</strain>
    </source>
</reference>
<dbReference type="Gene3D" id="3.40.50.360">
    <property type="match status" value="1"/>
</dbReference>
<keyword evidence="12" id="KW-1185">Reference proteome</keyword>
<keyword evidence="6 9" id="KW-0285">Flavoprotein</keyword>
<evidence type="ECO:0000256" key="2">
    <source>
        <dbReference type="ARBA" id="ARBA00003297"/>
    </source>
</evidence>
<comment type="cofactor">
    <cofactor evidence="1 9">
        <name>FMN</name>
        <dbReference type="ChEBI" id="CHEBI:58210"/>
    </cofactor>
</comment>
<sequence>MQVRSIGVFYGSTTGNTEEAAEELTRVLCGRSDAQVRAISVSGIDPARLLEFDALVVGCPTWDEGELQRDWECLLRRVGKLRLEGKPVALFGSGDALCYPDTFQDAQGILGAELRARGARLIGHWPTDGYTFTASRGVEDGHFLGLALDTDDSWTTTRTRLSTWADQLLAELARL</sequence>
<dbReference type="RefSeq" id="WP_184194787.1">
    <property type="nucleotide sequence ID" value="NZ_JACHGW010000002.1"/>
</dbReference>
<dbReference type="InterPro" id="IPR001226">
    <property type="entry name" value="Flavodoxin_CS"/>
</dbReference>
<evidence type="ECO:0000256" key="1">
    <source>
        <dbReference type="ARBA" id="ARBA00001917"/>
    </source>
</evidence>
<dbReference type="EMBL" id="JACHGW010000002">
    <property type="protein sequence ID" value="MBB6050228.1"/>
    <property type="molecule type" value="Genomic_DNA"/>
</dbReference>
<dbReference type="InterPro" id="IPR010086">
    <property type="entry name" value="Flavodoxin_lc"/>
</dbReference>
<name>A0A7W9SQA8_ARMRO</name>
<evidence type="ECO:0000313" key="11">
    <source>
        <dbReference type="EMBL" id="MBB6050228.1"/>
    </source>
</evidence>
<comment type="similarity">
    <text evidence="3 9">Belongs to the flavodoxin family.</text>
</comment>
<gene>
    <name evidence="11" type="ORF">HNQ39_002019</name>
</gene>
<dbReference type="PANTHER" id="PTHR42809">
    <property type="entry name" value="FLAVODOXIN 2"/>
    <property type="match status" value="1"/>
</dbReference>
<keyword evidence="7 9" id="KW-0288">FMN</keyword>
<organism evidence="11 12">
    <name type="scientific">Armatimonas rosea</name>
    <dbReference type="NCBI Taxonomy" id="685828"/>
    <lineage>
        <taxon>Bacteria</taxon>
        <taxon>Bacillati</taxon>
        <taxon>Armatimonadota</taxon>
        <taxon>Armatimonadia</taxon>
        <taxon>Armatimonadales</taxon>
        <taxon>Armatimonadaceae</taxon>
        <taxon>Armatimonas</taxon>
    </lineage>
</organism>
<dbReference type="PROSITE" id="PS50902">
    <property type="entry name" value="FLAVODOXIN_LIKE"/>
    <property type="match status" value="1"/>
</dbReference>
<dbReference type="InterPro" id="IPR050619">
    <property type="entry name" value="Flavodoxin"/>
</dbReference>
<dbReference type="InterPro" id="IPR008254">
    <property type="entry name" value="Flavodoxin/NO_synth"/>
</dbReference>
<dbReference type="NCBIfam" id="TIGR01752">
    <property type="entry name" value="flav_long"/>
    <property type="match status" value="1"/>
</dbReference>
<evidence type="ECO:0000313" key="12">
    <source>
        <dbReference type="Proteomes" id="UP000520814"/>
    </source>
</evidence>
<dbReference type="SUPFAM" id="SSF52218">
    <property type="entry name" value="Flavoproteins"/>
    <property type="match status" value="1"/>
</dbReference>
<proteinExistence type="inferred from homology"/>
<dbReference type="GO" id="GO:0010181">
    <property type="term" value="F:FMN binding"/>
    <property type="evidence" value="ECO:0007669"/>
    <property type="project" value="UniProtKB-UniRule"/>
</dbReference>
<comment type="function">
    <text evidence="2 9">Low-potential electron donor to a number of redox enzymes.</text>
</comment>
<evidence type="ECO:0000256" key="7">
    <source>
        <dbReference type="ARBA" id="ARBA00022643"/>
    </source>
</evidence>
<dbReference type="PROSITE" id="PS00201">
    <property type="entry name" value="FLAVODOXIN"/>
    <property type="match status" value="1"/>
</dbReference>